<dbReference type="Gramene" id="TVU19234">
    <property type="protein sequence ID" value="TVU19234"/>
    <property type="gene ID" value="EJB05_35372"/>
</dbReference>
<evidence type="ECO:0000313" key="2">
    <source>
        <dbReference type="Proteomes" id="UP000324897"/>
    </source>
</evidence>
<reference evidence="1 2" key="1">
    <citation type="journal article" date="2019" name="Sci. Rep.">
        <title>A high-quality genome of Eragrostis curvula grass provides insights into Poaceae evolution and supports new strategies to enhance forage quality.</title>
        <authorList>
            <person name="Carballo J."/>
            <person name="Santos B.A.C.M."/>
            <person name="Zappacosta D."/>
            <person name="Garbus I."/>
            <person name="Selva J.P."/>
            <person name="Gallo C.A."/>
            <person name="Diaz A."/>
            <person name="Albertini E."/>
            <person name="Caccamo M."/>
            <person name="Echenique V."/>
        </authorList>
    </citation>
    <scope>NUCLEOTIDE SEQUENCE [LARGE SCALE GENOMIC DNA]</scope>
    <source>
        <strain evidence="2">cv. Victoria</strain>
        <tissue evidence="1">Leaf</tissue>
    </source>
</reference>
<protein>
    <submittedName>
        <fullName evidence="1">Uncharacterized protein</fullName>
    </submittedName>
</protein>
<sequence>MTCFFAPATKKMQDGRGFVPLEFVQDGRGFVPLEFVQDGRPPIHARIMLNSTAVRALPSVLLPGISPLRSALAGLRATPLPCQRLHDELHLPVSLVALSSAASDWDFRRRQVTDLLLFLMAVNDPLDWIKKCMMFQAQADCFQMILGVAYLLCFLYQEPSPADDSVLDGVSSTIAMIS</sequence>
<dbReference type="AlphaFoldDB" id="A0A5J9U6P8"/>
<proteinExistence type="predicted"/>
<dbReference type="EMBL" id="RWGY01000029">
    <property type="protein sequence ID" value="TVU19234.1"/>
    <property type="molecule type" value="Genomic_DNA"/>
</dbReference>
<evidence type="ECO:0000313" key="1">
    <source>
        <dbReference type="EMBL" id="TVU19234.1"/>
    </source>
</evidence>
<keyword evidence="2" id="KW-1185">Reference proteome</keyword>
<dbReference type="Proteomes" id="UP000324897">
    <property type="component" value="Chromosome 7"/>
</dbReference>
<organism evidence="1 2">
    <name type="scientific">Eragrostis curvula</name>
    <name type="common">weeping love grass</name>
    <dbReference type="NCBI Taxonomy" id="38414"/>
    <lineage>
        <taxon>Eukaryota</taxon>
        <taxon>Viridiplantae</taxon>
        <taxon>Streptophyta</taxon>
        <taxon>Embryophyta</taxon>
        <taxon>Tracheophyta</taxon>
        <taxon>Spermatophyta</taxon>
        <taxon>Magnoliopsida</taxon>
        <taxon>Liliopsida</taxon>
        <taxon>Poales</taxon>
        <taxon>Poaceae</taxon>
        <taxon>PACMAD clade</taxon>
        <taxon>Chloridoideae</taxon>
        <taxon>Eragrostideae</taxon>
        <taxon>Eragrostidinae</taxon>
        <taxon>Eragrostis</taxon>
    </lineage>
</organism>
<comment type="caution">
    <text evidence="1">The sequence shown here is derived from an EMBL/GenBank/DDBJ whole genome shotgun (WGS) entry which is preliminary data.</text>
</comment>
<feature type="non-terminal residue" evidence="1">
    <location>
        <position position="1"/>
    </location>
</feature>
<accession>A0A5J9U6P8</accession>
<gene>
    <name evidence="1" type="ORF">EJB05_35372</name>
</gene>
<name>A0A5J9U6P8_9POAL</name>
<feature type="non-terminal residue" evidence="1">
    <location>
        <position position="178"/>
    </location>
</feature>